<keyword evidence="10" id="KW-0378">Hydrolase</keyword>
<evidence type="ECO:0000256" key="5">
    <source>
        <dbReference type="ARBA" id="ARBA00023136"/>
    </source>
</evidence>
<dbReference type="InterPro" id="IPR050250">
    <property type="entry name" value="Macrolide_Exporter_MacB"/>
</dbReference>
<gene>
    <name evidence="10" type="primary">macB_35</name>
    <name evidence="10" type="ORF">LuPra_02974</name>
</gene>
<comment type="similarity">
    <text evidence="6">Belongs to the ABC-4 integral membrane protein family.</text>
</comment>
<keyword evidence="3 7" id="KW-0812">Transmembrane</keyword>
<keyword evidence="11" id="KW-1185">Reference proteome</keyword>
<dbReference type="GO" id="GO:0005524">
    <property type="term" value="F:ATP binding"/>
    <property type="evidence" value="ECO:0007669"/>
    <property type="project" value="UniProtKB-KW"/>
</dbReference>
<dbReference type="PANTHER" id="PTHR30572">
    <property type="entry name" value="MEMBRANE COMPONENT OF TRANSPORTER-RELATED"/>
    <property type="match status" value="1"/>
</dbReference>
<feature type="transmembrane region" description="Helical" evidence="7">
    <location>
        <begin position="356"/>
        <end position="377"/>
    </location>
</feature>
<dbReference type="EMBL" id="CP015136">
    <property type="protein sequence ID" value="AMY09750.1"/>
    <property type="molecule type" value="Genomic_DNA"/>
</dbReference>
<dbReference type="Proteomes" id="UP000076079">
    <property type="component" value="Chromosome"/>
</dbReference>
<reference evidence="10 11" key="1">
    <citation type="journal article" date="2016" name="Genome Announc.">
        <title>First Complete Genome Sequence of a Subdivision 6 Acidobacterium Strain.</title>
        <authorList>
            <person name="Huang S."/>
            <person name="Vieira S."/>
            <person name="Bunk B."/>
            <person name="Riedel T."/>
            <person name="Sproer C."/>
            <person name="Overmann J."/>
        </authorList>
    </citation>
    <scope>NUCLEOTIDE SEQUENCE [LARGE SCALE GENOMIC DNA]</scope>
    <source>
        <strain evidence="11">DSM 100886 HEG_-6_39</strain>
    </source>
</reference>
<evidence type="ECO:0000259" key="8">
    <source>
        <dbReference type="Pfam" id="PF02687"/>
    </source>
</evidence>
<evidence type="ECO:0000256" key="7">
    <source>
        <dbReference type="SAM" id="Phobius"/>
    </source>
</evidence>
<dbReference type="InterPro" id="IPR025857">
    <property type="entry name" value="MacB_PCD"/>
</dbReference>
<proteinExistence type="inferred from homology"/>
<keyword evidence="10" id="KW-0067">ATP-binding</keyword>
<dbReference type="OrthoDB" id="9770036at2"/>
<feature type="transmembrane region" description="Helical" evidence="7">
    <location>
        <begin position="302"/>
        <end position="324"/>
    </location>
</feature>
<dbReference type="EC" id="3.6.3.-" evidence="10"/>
<dbReference type="STRING" id="1855912.LuPra_02974"/>
<feature type="domain" description="MacB-like periplasmic core" evidence="9">
    <location>
        <begin position="33"/>
        <end position="268"/>
    </location>
</feature>
<evidence type="ECO:0000259" key="9">
    <source>
        <dbReference type="Pfam" id="PF12704"/>
    </source>
</evidence>
<keyword evidence="5 7" id="KW-0472">Membrane</keyword>
<evidence type="ECO:0000256" key="4">
    <source>
        <dbReference type="ARBA" id="ARBA00022989"/>
    </source>
</evidence>
<sequence length="432" mass="45042">MIRNPAVPPDVSLPVHAAVFTGLDALRANPLRTLLSTIGVVMGAASLAAVLSLGDGAESFARERIAFEGLQRITLEARTDDLFDGHRVPRSRYPIFTAADAQRVAAVLPGTEVRLEVTGTALTGCASGTSCVEFPSSPGTALHAVRLRGLWLAGVVPPTDMAAGRWFSADELRTAARVAILTPKTAATLLQGNGGAAAVGRVITLGRASYRVIGLVADPPGARTLSAVVPLDTAEDALVTVPLPRARSLSVTVSQVEAAPETRSRLERLANGRADWRDQVRVVAHGPERLAQVTQGILVMKLLLGAFTSISLLVGGIGIMNVLLASVAERTREIGIRKAVGARRRDILTQFLTESVAISATGSVIGVIVGLAGAYATTAIIRSRTEALIHASVSPSTLIISALAALIVGLVFGTYPAIRAARLSPIDAIVRE</sequence>
<evidence type="ECO:0000256" key="6">
    <source>
        <dbReference type="ARBA" id="ARBA00038076"/>
    </source>
</evidence>
<evidence type="ECO:0000256" key="2">
    <source>
        <dbReference type="ARBA" id="ARBA00022475"/>
    </source>
</evidence>
<dbReference type="GO" id="GO:0016787">
    <property type="term" value="F:hydrolase activity"/>
    <property type="evidence" value="ECO:0007669"/>
    <property type="project" value="UniProtKB-KW"/>
</dbReference>
<name>A0A143PNK9_LUTPR</name>
<keyword evidence="10" id="KW-0547">Nucleotide-binding</keyword>
<dbReference type="Pfam" id="PF12704">
    <property type="entry name" value="MacB_PCD"/>
    <property type="match status" value="1"/>
</dbReference>
<dbReference type="KEGG" id="abac:LuPra_02974"/>
<dbReference type="AlphaFoldDB" id="A0A143PNK9"/>
<evidence type="ECO:0000256" key="3">
    <source>
        <dbReference type="ARBA" id="ARBA00022692"/>
    </source>
</evidence>
<dbReference type="GO" id="GO:0005886">
    <property type="term" value="C:plasma membrane"/>
    <property type="evidence" value="ECO:0007669"/>
    <property type="project" value="UniProtKB-SubCell"/>
</dbReference>
<dbReference type="InterPro" id="IPR003838">
    <property type="entry name" value="ABC3_permease_C"/>
</dbReference>
<organism evidence="10 11">
    <name type="scientific">Luteitalea pratensis</name>
    <dbReference type="NCBI Taxonomy" id="1855912"/>
    <lineage>
        <taxon>Bacteria</taxon>
        <taxon>Pseudomonadati</taxon>
        <taxon>Acidobacteriota</taxon>
        <taxon>Vicinamibacteria</taxon>
        <taxon>Vicinamibacterales</taxon>
        <taxon>Vicinamibacteraceae</taxon>
        <taxon>Luteitalea</taxon>
    </lineage>
</organism>
<comment type="subcellular location">
    <subcellularLocation>
        <location evidence="1">Cell membrane</location>
        <topology evidence="1">Multi-pass membrane protein</topology>
    </subcellularLocation>
</comment>
<dbReference type="PANTHER" id="PTHR30572:SF4">
    <property type="entry name" value="ABC TRANSPORTER PERMEASE YTRF"/>
    <property type="match status" value="1"/>
</dbReference>
<reference evidence="11" key="2">
    <citation type="submission" date="2016-04" db="EMBL/GenBank/DDBJ databases">
        <title>First Complete Genome Sequence of a Subdivision 6 Acidobacterium.</title>
        <authorList>
            <person name="Huang S."/>
            <person name="Vieira S."/>
            <person name="Bunk B."/>
            <person name="Riedel T."/>
            <person name="Sproeer C."/>
            <person name="Overmann J."/>
        </authorList>
    </citation>
    <scope>NUCLEOTIDE SEQUENCE [LARGE SCALE GENOMIC DNA]</scope>
    <source>
        <strain evidence="11">DSM 100886 HEG_-6_39</strain>
    </source>
</reference>
<dbReference type="GO" id="GO:0022857">
    <property type="term" value="F:transmembrane transporter activity"/>
    <property type="evidence" value="ECO:0007669"/>
    <property type="project" value="TreeGrafter"/>
</dbReference>
<protein>
    <submittedName>
        <fullName evidence="10">Macrolide export ATP-binding/permease protein MacB</fullName>
        <ecNumber evidence="10">3.6.3.-</ecNumber>
    </submittedName>
</protein>
<keyword evidence="2" id="KW-1003">Cell membrane</keyword>
<accession>A0A143PNK9</accession>
<dbReference type="Pfam" id="PF02687">
    <property type="entry name" value="FtsX"/>
    <property type="match status" value="1"/>
</dbReference>
<evidence type="ECO:0000313" key="10">
    <source>
        <dbReference type="EMBL" id="AMY09750.1"/>
    </source>
</evidence>
<evidence type="ECO:0000256" key="1">
    <source>
        <dbReference type="ARBA" id="ARBA00004651"/>
    </source>
</evidence>
<keyword evidence="4 7" id="KW-1133">Transmembrane helix</keyword>
<evidence type="ECO:0000313" key="11">
    <source>
        <dbReference type="Proteomes" id="UP000076079"/>
    </source>
</evidence>
<feature type="transmembrane region" description="Helical" evidence="7">
    <location>
        <begin position="398"/>
        <end position="418"/>
    </location>
</feature>
<feature type="domain" description="ABC3 transporter permease C-terminal" evidence="8">
    <location>
        <begin position="306"/>
        <end position="425"/>
    </location>
</feature>